<dbReference type="InParanoid" id="K3XZZ7"/>
<dbReference type="eggNOG" id="ENOG502QSEQ">
    <property type="taxonomic scope" value="Eukaryota"/>
</dbReference>
<sequence length="129" mass="14499">MELLQKYPNAVCLKRKLVDSYLTKDSKSRRVEVDNVSFKVGSGSSSDPHAHRCRNQPNLANDCVNYLNSTVLTRVVFYKEGPWCSFPEKVVPSLVDAFKGDKSSVVVMMDDQPLLLDFLSVHLYGTSLL</sequence>
<dbReference type="Pfam" id="PF23467">
    <property type="entry name" value="WWE_5"/>
    <property type="match status" value="1"/>
</dbReference>
<name>K3XZZ7_SETIT</name>
<dbReference type="Gramene" id="KQL10140">
    <property type="protein sequence ID" value="KQL10140"/>
    <property type="gene ID" value="SETIT_007508mg"/>
</dbReference>
<reference evidence="3" key="1">
    <citation type="journal article" date="2012" name="Nat. Biotechnol.">
        <title>Reference genome sequence of the model plant Setaria.</title>
        <authorList>
            <person name="Bennetzen J.L."/>
            <person name="Schmutz J."/>
            <person name="Wang H."/>
            <person name="Percifield R."/>
            <person name="Hawkins J."/>
            <person name="Pontaroli A.C."/>
            <person name="Estep M."/>
            <person name="Feng L."/>
            <person name="Vaughn J.N."/>
            <person name="Grimwood J."/>
            <person name="Jenkins J."/>
            <person name="Barry K."/>
            <person name="Lindquist E."/>
            <person name="Hellsten U."/>
            <person name="Deshpande S."/>
            <person name="Wang X."/>
            <person name="Wu X."/>
            <person name="Mitros T."/>
            <person name="Triplett J."/>
            <person name="Yang X."/>
            <person name="Ye C.Y."/>
            <person name="Mauro-Herrera M."/>
            <person name="Wang L."/>
            <person name="Li P."/>
            <person name="Sharma M."/>
            <person name="Sharma R."/>
            <person name="Ronald P.C."/>
            <person name="Panaud O."/>
            <person name="Kellogg E.A."/>
            <person name="Brutnell T.P."/>
            <person name="Doust A.N."/>
            <person name="Tuskan G.A."/>
            <person name="Rokhsar D."/>
            <person name="Devos K.M."/>
        </authorList>
    </citation>
    <scope>NUCLEOTIDE SEQUENCE [LARGE SCALE GENOMIC DNA]</scope>
    <source>
        <strain evidence="3">cv. Yugu1</strain>
    </source>
</reference>
<protein>
    <recommendedName>
        <fullName evidence="1">RCD1 WWE domain-containing protein</fullName>
    </recommendedName>
</protein>
<dbReference type="PANTHER" id="PTHR32263">
    <property type="entry name" value="INACTIVE POLY [ADP-RIBOSE] POLYMERASE SRO4-RELATED"/>
    <property type="match status" value="1"/>
</dbReference>
<dbReference type="HOGENOM" id="CLU_1952580_0_0_1"/>
<evidence type="ECO:0000313" key="3">
    <source>
        <dbReference type="Proteomes" id="UP000004995"/>
    </source>
</evidence>
<dbReference type="InterPro" id="IPR044964">
    <property type="entry name" value="RCD1/SRO1-5"/>
</dbReference>
<dbReference type="PANTHER" id="PTHR32263:SF13">
    <property type="entry name" value="OS06G0248400 PROTEIN"/>
    <property type="match status" value="1"/>
</dbReference>
<evidence type="ECO:0000259" key="1">
    <source>
        <dbReference type="Pfam" id="PF23467"/>
    </source>
</evidence>
<dbReference type="Proteomes" id="UP000004995">
    <property type="component" value="Unassembled WGS sequence"/>
</dbReference>
<dbReference type="EMBL" id="AGNK02002327">
    <property type="status" value="NOT_ANNOTATED_CDS"/>
    <property type="molecule type" value="Genomic_DNA"/>
</dbReference>
<dbReference type="AlphaFoldDB" id="K3XZZ7"/>
<proteinExistence type="predicted"/>
<feature type="domain" description="RCD1 WWE" evidence="1">
    <location>
        <begin position="66"/>
        <end position="121"/>
    </location>
</feature>
<organism evidence="2 3">
    <name type="scientific">Setaria italica</name>
    <name type="common">Foxtail millet</name>
    <name type="synonym">Panicum italicum</name>
    <dbReference type="NCBI Taxonomy" id="4555"/>
    <lineage>
        <taxon>Eukaryota</taxon>
        <taxon>Viridiplantae</taxon>
        <taxon>Streptophyta</taxon>
        <taxon>Embryophyta</taxon>
        <taxon>Tracheophyta</taxon>
        <taxon>Spermatophyta</taxon>
        <taxon>Magnoliopsida</taxon>
        <taxon>Liliopsida</taxon>
        <taxon>Poales</taxon>
        <taxon>Poaceae</taxon>
        <taxon>PACMAD clade</taxon>
        <taxon>Panicoideae</taxon>
        <taxon>Panicodae</taxon>
        <taxon>Paniceae</taxon>
        <taxon>Cenchrinae</taxon>
        <taxon>Setaria</taxon>
    </lineage>
</organism>
<dbReference type="InterPro" id="IPR057823">
    <property type="entry name" value="WWE_RCD1"/>
</dbReference>
<evidence type="ECO:0000313" key="2">
    <source>
        <dbReference type="EnsemblPlants" id="KQL10140"/>
    </source>
</evidence>
<keyword evidence="3" id="KW-1185">Reference proteome</keyword>
<dbReference type="STRING" id="4555.K3XZZ7"/>
<accession>K3XZZ7</accession>
<reference evidence="2" key="2">
    <citation type="submission" date="2018-08" db="UniProtKB">
        <authorList>
            <consortium name="EnsemblPlants"/>
        </authorList>
    </citation>
    <scope>IDENTIFICATION</scope>
    <source>
        <strain evidence="2">Yugu1</strain>
    </source>
</reference>
<dbReference type="EnsemblPlants" id="KQL10140">
    <property type="protein sequence ID" value="KQL10140"/>
    <property type="gene ID" value="SETIT_007508mg"/>
</dbReference>